<dbReference type="InterPro" id="IPR017941">
    <property type="entry name" value="Rieske_2Fe-2S"/>
</dbReference>
<dbReference type="PANTHER" id="PTHR10134">
    <property type="entry name" value="CYTOCHROME B-C1 COMPLEX SUBUNIT RIESKE, MITOCHONDRIAL"/>
    <property type="match status" value="1"/>
</dbReference>
<gene>
    <name evidence="7" type="ORF">CR194_10230</name>
</gene>
<keyword evidence="3" id="KW-0408">Iron</keyword>
<keyword evidence="5" id="KW-1015">Disulfide bond</keyword>
<reference evidence="7 8" key="1">
    <citation type="submission" date="2017-10" db="EMBL/GenBank/DDBJ databases">
        <title>Bacillus sp. nov., a halophilic bacterium isolated from a Keqin Lake.</title>
        <authorList>
            <person name="Wang H."/>
        </authorList>
    </citation>
    <scope>NUCLEOTIDE SEQUENCE [LARGE SCALE GENOMIC DNA]</scope>
    <source>
        <strain evidence="7 8">KQ-12</strain>
    </source>
</reference>
<sequence>MTNECKKGRNIKDSTSDMVNLTKNVDQTDDLKYNRRAFLKTAVGASMALGLSTVPFSVRAMMGIAEDEGERLEVARMDELPEGNSMTFNYPTESDAAILVHTVNGELVAYNSACTHLMCPVFYEKESDILLCPCHKGYFDVSNGQPVAGPPQRELPLIELEVENGIIYATGRKYRHG</sequence>
<keyword evidence="4" id="KW-0411">Iron-sulfur</keyword>
<dbReference type="Proteomes" id="UP000248214">
    <property type="component" value="Unassembled WGS sequence"/>
</dbReference>
<dbReference type="PROSITE" id="PS51318">
    <property type="entry name" value="TAT"/>
    <property type="match status" value="1"/>
</dbReference>
<dbReference type="PROSITE" id="PS51296">
    <property type="entry name" value="RIESKE"/>
    <property type="match status" value="1"/>
</dbReference>
<dbReference type="RefSeq" id="WP_110609567.1">
    <property type="nucleotide sequence ID" value="NZ_PDOD01000002.1"/>
</dbReference>
<dbReference type="OrthoDB" id="9802613at2"/>
<evidence type="ECO:0000256" key="4">
    <source>
        <dbReference type="ARBA" id="ARBA00023014"/>
    </source>
</evidence>
<dbReference type="Pfam" id="PF00355">
    <property type="entry name" value="Rieske"/>
    <property type="match status" value="1"/>
</dbReference>
<feature type="domain" description="Rieske" evidence="6">
    <location>
        <begin position="72"/>
        <end position="169"/>
    </location>
</feature>
<evidence type="ECO:0000259" key="6">
    <source>
        <dbReference type="PROSITE" id="PS51296"/>
    </source>
</evidence>
<keyword evidence="2" id="KW-0479">Metal-binding</keyword>
<dbReference type="InterPro" id="IPR006311">
    <property type="entry name" value="TAT_signal"/>
</dbReference>
<proteinExistence type="predicted"/>
<dbReference type="InterPro" id="IPR014349">
    <property type="entry name" value="Rieske_Fe-S_prot"/>
</dbReference>
<evidence type="ECO:0000256" key="2">
    <source>
        <dbReference type="ARBA" id="ARBA00022723"/>
    </source>
</evidence>
<evidence type="ECO:0000313" key="8">
    <source>
        <dbReference type="Proteomes" id="UP000248214"/>
    </source>
</evidence>
<organism evidence="7 8">
    <name type="scientific">Salipaludibacillus keqinensis</name>
    <dbReference type="NCBI Taxonomy" id="2045207"/>
    <lineage>
        <taxon>Bacteria</taxon>
        <taxon>Bacillati</taxon>
        <taxon>Bacillota</taxon>
        <taxon>Bacilli</taxon>
        <taxon>Bacillales</taxon>
        <taxon>Bacillaceae</taxon>
    </lineage>
</organism>
<keyword evidence="1" id="KW-0001">2Fe-2S</keyword>
<comment type="caution">
    <text evidence="7">The sequence shown here is derived from an EMBL/GenBank/DDBJ whole genome shotgun (WGS) entry which is preliminary data.</text>
</comment>
<name>A0A323TGX6_9BACI</name>
<dbReference type="AlphaFoldDB" id="A0A323TGX6"/>
<dbReference type="InterPro" id="IPR036922">
    <property type="entry name" value="Rieske_2Fe-2S_sf"/>
</dbReference>
<dbReference type="Gene3D" id="2.102.10.10">
    <property type="entry name" value="Rieske [2Fe-2S] iron-sulphur domain"/>
    <property type="match status" value="1"/>
</dbReference>
<accession>A0A323TGX6</accession>
<keyword evidence="8" id="KW-1185">Reference proteome</keyword>
<dbReference type="GO" id="GO:0004497">
    <property type="term" value="F:monooxygenase activity"/>
    <property type="evidence" value="ECO:0007669"/>
    <property type="project" value="UniProtKB-ARBA"/>
</dbReference>
<dbReference type="GO" id="GO:0046872">
    <property type="term" value="F:metal ion binding"/>
    <property type="evidence" value="ECO:0007669"/>
    <property type="project" value="UniProtKB-KW"/>
</dbReference>
<dbReference type="GO" id="GO:0016705">
    <property type="term" value="F:oxidoreductase activity, acting on paired donors, with incorporation or reduction of molecular oxygen"/>
    <property type="evidence" value="ECO:0007669"/>
    <property type="project" value="UniProtKB-ARBA"/>
</dbReference>
<evidence type="ECO:0000313" key="7">
    <source>
        <dbReference type="EMBL" id="PYZ93536.1"/>
    </source>
</evidence>
<evidence type="ECO:0000256" key="5">
    <source>
        <dbReference type="ARBA" id="ARBA00023157"/>
    </source>
</evidence>
<dbReference type="SUPFAM" id="SSF50022">
    <property type="entry name" value="ISP domain"/>
    <property type="match status" value="1"/>
</dbReference>
<evidence type="ECO:0000256" key="1">
    <source>
        <dbReference type="ARBA" id="ARBA00022714"/>
    </source>
</evidence>
<dbReference type="GO" id="GO:0051537">
    <property type="term" value="F:2 iron, 2 sulfur cluster binding"/>
    <property type="evidence" value="ECO:0007669"/>
    <property type="project" value="UniProtKB-KW"/>
</dbReference>
<evidence type="ECO:0000256" key="3">
    <source>
        <dbReference type="ARBA" id="ARBA00023004"/>
    </source>
</evidence>
<dbReference type="EMBL" id="PDOD01000002">
    <property type="protein sequence ID" value="PYZ93536.1"/>
    <property type="molecule type" value="Genomic_DNA"/>
</dbReference>
<protein>
    <submittedName>
        <fullName evidence="7">(2Fe-2S)-binding protein</fullName>
    </submittedName>
</protein>